<dbReference type="eggNOG" id="COG0726">
    <property type="taxonomic scope" value="Bacteria"/>
</dbReference>
<dbReference type="CDD" id="cd10917">
    <property type="entry name" value="CE4_NodB_like_6s_7s"/>
    <property type="match status" value="1"/>
</dbReference>
<dbReference type="GO" id="GO:0005975">
    <property type="term" value="P:carbohydrate metabolic process"/>
    <property type="evidence" value="ECO:0007669"/>
    <property type="project" value="InterPro"/>
</dbReference>
<protein>
    <submittedName>
        <fullName evidence="5">Oligosaccharide deacetylase</fullName>
    </submittedName>
</protein>
<evidence type="ECO:0000313" key="6">
    <source>
        <dbReference type="Proteomes" id="UP000013304"/>
    </source>
</evidence>
<keyword evidence="1" id="KW-0479">Metal-binding</keyword>
<evidence type="ECO:0000256" key="1">
    <source>
        <dbReference type="ARBA" id="ARBA00022723"/>
    </source>
</evidence>
<dbReference type="GO" id="GO:0016810">
    <property type="term" value="F:hydrolase activity, acting on carbon-nitrogen (but not peptide) bonds"/>
    <property type="evidence" value="ECO:0007669"/>
    <property type="project" value="InterPro"/>
</dbReference>
<dbReference type="InterPro" id="IPR011330">
    <property type="entry name" value="Glyco_hydro/deAcase_b/a-brl"/>
</dbReference>
<dbReference type="InterPro" id="IPR050248">
    <property type="entry name" value="Polysacc_deacetylase_ArnD"/>
</dbReference>
<evidence type="ECO:0000313" key="5">
    <source>
        <dbReference type="EMBL" id="AGK81600.1"/>
    </source>
</evidence>
<proteinExistence type="predicted"/>
<dbReference type="PROSITE" id="PS51677">
    <property type="entry name" value="NODB"/>
    <property type="match status" value="1"/>
</dbReference>
<keyword evidence="2" id="KW-0378">Hydrolase</keyword>
<feature type="region of interest" description="Disordered" evidence="3">
    <location>
        <begin position="49"/>
        <end position="77"/>
    </location>
</feature>
<dbReference type="AlphaFoldDB" id="N0D0R5"/>
<evidence type="ECO:0000256" key="2">
    <source>
        <dbReference type="ARBA" id="ARBA00022801"/>
    </source>
</evidence>
<accession>N0D0R5</accession>
<sequence length="298" mass="32007">MSSAGVDARSCEQLAMRSDHIRPDRRTLLKVALGLGTATAVHLIAADPASTPTRPARAAGTPPAAAAGPPAGVPGRPPAYRLQPMTAGTPPRFRPARPPVRTRPFEELPDLGHSMVLSFDDGPDPLYTPDILATLRKHNVRAMFFVCGEMADANRDLLREMADDGHVVGNHSWSHPLVPGLTRAAIRDELGRTSEVVEATLGTAPLWYRAPYGAWNRNSFEIGADLGMEPMAWTVDTLDWTTPGTGTIVRRVLDGAAPGVVVLSHDAGGNRSQSVAALRRYLPALLDEGYRITVPQRV</sequence>
<dbReference type="KEGG" id="sfi:SFUL_6722"/>
<feature type="domain" description="NodB homology" evidence="4">
    <location>
        <begin position="113"/>
        <end position="293"/>
    </location>
</feature>
<dbReference type="SUPFAM" id="SSF88713">
    <property type="entry name" value="Glycoside hydrolase/deacetylase"/>
    <property type="match status" value="1"/>
</dbReference>
<dbReference type="Gene3D" id="3.20.20.370">
    <property type="entry name" value="Glycoside hydrolase/deacetylase"/>
    <property type="match status" value="1"/>
</dbReference>
<dbReference type="GO" id="GO:0016020">
    <property type="term" value="C:membrane"/>
    <property type="evidence" value="ECO:0007669"/>
    <property type="project" value="TreeGrafter"/>
</dbReference>
<gene>
    <name evidence="5" type="ORF">SFUL_6722</name>
</gene>
<dbReference type="PANTHER" id="PTHR10587:SF133">
    <property type="entry name" value="CHITIN DEACETYLASE 1-RELATED"/>
    <property type="match status" value="1"/>
</dbReference>
<feature type="compositionally biased region" description="Low complexity" evidence="3">
    <location>
        <begin position="49"/>
        <end position="70"/>
    </location>
</feature>
<organism evidence="5 6">
    <name type="scientific">Streptomyces microflavus DSM 40593</name>
    <dbReference type="NCBI Taxonomy" id="1303692"/>
    <lineage>
        <taxon>Bacteria</taxon>
        <taxon>Bacillati</taxon>
        <taxon>Actinomycetota</taxon>
        <taxon>Actinomycetes</taxon>
        <taxon>Kitasatosporales</taxon>
        <taxon>Streptomycetaceae</taxon>
        <taxon>Streptomyces</taxon>
    </lineage>
</organism>
<dbReference type="Proteomes" id="UP000013304">
    <property type="component" value="Chromosome"/>
</dbReference>
<dbReference type="HOGENOM" id="CLU_021264_2_2_11"/>
<dbReference type="PATRIC" id="fig|1303692.3.peg.6767"/>
<dbReference type="GO" id="GO:0046872">
    <property type="term" value="F:metal ion binding"/>
    <property type="evidence" value="ECO:0007669"/>
    <property type="project" value="UniProtKB-KW"/>
</dbReference>
<evidence type="ECO:0000256" key="3">
    <source>
        <dbReference type="SAM" id="MobiDB-lite"/>
    </source>
</evidence>
<reference evidence="5 6" key="1">
    <citation type="submission" date="2013-04" db="EMBL/GenBank/DDBJ databases">
        <title>Complete genome sequence of Streptomyces fulvissimus.</title>
        <authorList>
            <person name="Myronovskyi M."/>
            <person name="Tokovenko B."/>
            <person name="Manderscheid N."/>
            <person name="Petzke L."/>
            <person name="Luzhetskyy A."/>
        </authorList>
    </citation>
    <scope>NUCLEOTIDE SEQUENCE [LARGE SCALE GENOMIC DNA]</scope>
    <source>
        <strain evidence="5 6">DSM 40593</strain>
    </source>
</reference>
<dbReference type="Pfam" id="PF01522">
    <property type="entry name" value="Polysacc_deac_1"/>
    <property type="match status" value="1"/>
</dbReference>
<name>N0D0R5_STRMI</name>
<dbReference type="PANTHER" id="PTHR10587">
    <property type="entry name" value="GLYCOSYL TRANSFERASE-RELATED"/>
    <property type="match status" value="1"/>
</dbReference>
<dbReference type="EMBL" id="CP005080">
    <property type="protein sequence ID" value="AGK81600.1"/>
    <property type="molecule type" value="Genomic_DNA"/>
</dbReference>
<evidence type="ECO:0000259" key="4">
    <source>
        <dbReference type="PROSITE" id="PS51677"/>
    </source>
</evidence>
<dbReference type="InterPro" id="IPR002509">
    <property type="entry name" value="NODB_dom"/>
</dbReference>